<name>F6ERP1_HOYSD</name>
<dbReference type="Proteomes" id="UP000009235">
    <property type="component" value="Chromosome"/>
</dbReference>
<dbReference type="eggNOG" id="COG1463">
    <property type="taxonomic scope" value="Bacteria"/>
</dbReference>
<proteinExistence type="predicted"/>
<evidence type="ECO:0000256" key="1">
    <source>
        <dbReference type="SAM" id="Phobius"/>
    </source>
</evidence>
<protein>
    <submittedName>
        <fullName evidence="3">Putative Mce family protein</fullName>
    </submittedName>
</protein>
<feature type="domain" description="Mce/MlaD" evidence="2">
    <location>
        <begin position="57"/>
        <end position="131"/>
    </location>
</feature>
<dbReference type="InterPro" id="IPR052336">
    <property type="entry name" value="MlaD_Phospholipid_Transporter"/>
</dbReference>
<feature type="transmembrane region" description="Helical" evidence="1">
    <location>
        <begin position="34"/>
        <end position="53"/>
    </location>
</feature>
<evidence type="ECO:0000259" key="2">
    <source>
        <dbReference type="Pfam" id="PF02470"/>
    </source>
</evidence>
<keyword evidence="1" id="KW-0812">Transmembrane</keyword>
<evidence type="ECO:0000313" key="4">
    <source>
        <dbReference type="Proteomes" id="UP000009235"/>
    </source>
</evidence>
<dbReference type="OrthoDB" id="4379218at2"/>
<sequence length="346" mass="37395">MQKLKSALRRAYFLAFTRSLTEAETARSQLRSGIVGAAVVVLALSGTTALYMAPIGKSTYTAELVEAGPIKVGDDVRIAGIPVGNVESLQLQENRVTLQFTVDKSVFVGDQSTLNIRMLTIVGGNYVALSPAGAEPLGDTTIPSHRVKLPYSLAQVFQDAAKPLREVDGATVRKNFASLEESLEVGPDGIRRSVDAVDSLIEILIKQREDVSRTLSIADEYLTAINTSKSSVGELMRRIRILETIVLDKRAEIQESLRVLDEALSRIAVIGPHWDDTIKPLLAANLGAARPELLRVDGELEATVRELHVLVASLQQFVGPDGLVLDHSRAEVGKQEVCIPVPGKAC</sequence>
<dbReference type="RefSeq" id="WP_013805967.1">
    <property type="nucleotide sequence ID" value="NC_015564.1"/>
</dbReference>
<dbReference type="STRING" id="443218.AS9A_1166"/>
<dbReference type="EMBL" id="CP002786">
    <property type="protein sequence ID" value="AEF39618.1"/>
    <property type="molecule type" value="Genomic_DNA"/>
</dbReference>
<dbReference type="HOGENOM" id="CLU_026704_0_0_11"/>
<keyword evidence="4" id="KW-1185">Reference proteome</keyword>
<keyword evidence="1" id="KW-0472">Membrane</keyword>
<dbReference type="AlphaFoldDB" id="F6ERP1"/>
<accession>F6ERP1</accession>
<dbReference type="KEGG" id="asd:AS9A_1166"/>
<keyword evidence="1" id="KW-1133">Transmembrane helix</keyword>
<dbReference type="PANTHER" id="PTHR33371">
    <property type="entry name" value="INTERMEMBRANE PHOSPHOLIPID TRANSPORT SYSTEM BINDING PROTEIN MLAD-RELATED"/>
    <property type="match status" value="1"/>
</dbReference>
<evidence type="ECO:0000313" key="3">
    <source>
        <dbReference type="EMBL" id="AEF39618.1"/>
    </source>
</evidence>
<dbReference type="InterPro" id="IPR003399">
    <property type="entry name" value="Mce/MlaD"/>
</dbReference>
<reference evidence="3 4" key="1">
    <citation type="journal article" date="2011" name="J. Bacteriol.">
        <title>Complete genome sequence of Amycolicicoccus subflavus DQS3-9A1T, an actinomycete isolated from crude oil-polluted soil.</title>
        <authorList>
            <person name="Cai M."/>
            <person name="Chen W.M."/>
            <person name="Nie Y."/>
            <person name="Chi C.Q."/>
            <person name="Wang Y.N."/>
            <person name="Tang Y.Q."/>
            <person name="Li G.Y."/>
            <person name="Wu X.L."/>
        </authorList>
    </citation>
    <scope>NUCLEOTIDE SEQUENCE [LARGE SCALE GENOMIC DNA]</scope>
    <source>
        <strain evidence="4">DSM 45089 / DQS3-9A1</strain>
    </source>
</reference>
<dbReference type="Pfam" id="PF02470">
    <property type="entry name" value="MlaD"/>
    <property type="match status" value="1"/>
</dbReference>
<dbReference type="GO" id="GO:0005576">
    <property type="term" value="C:extracellular region"/>
    <property type="evidence" value="ECO:0007669"/>
    <property type="project" value="TreeGrafter"/>
</dbReference>
<organism evidence="3 4">
    <name type="scientific">Hoyosella subflava (strain DSM 45089 / JCM 17490 / NBRC 109087 / DQS3-9A1)</name>
    <name type="common">Amycolicicoccus subflavus</name>
    <dbReference type="NCBI Taxonomy" id="443218"/>
    <lineage>
        <taxon>Bacteria</taxon>
        <taxon>Bacillati</taxon>
        <taxon>Actinomycetota</taxon>
        <taxon>Actinomycetes</taxon>
        <taxon>Mycobacteriales</taxon>
        <taxon>Hoyosellaceae</taxon>
        <taxon>Hoyosella</taxon>
    </lineage>
</organism>
<dbReference type="PANTHER" id="PTHR33371:SF18">
    <property type="entry name" value="MCE-FAMILY PROTEIN MCE3C"/>
    <property type="match status" value="1"/>
</dbReference>
<gene>
    <name evidence="3" type="ordered locus">AS9A_1166</name>
</gene>